<gene>
    <name evidence="8" type="ORF">A7U60_g9155</name>
</gene>
<sequence>MSFPTKPILNDLFHRKAAVSLDFLIVGGSIGGLACAYNLKQAGHNVRVLERSSGPGNAIGGLRVPPNMTKLLLHWGLGDRLVKAGIRCPRIEMLDSENGNFLSELVFHEVVMKELQAENYGVTYADIYGIIHDITVASGVQIEYNCEVVDVDVEEREVRLASGEILKADLIVGADGATSTVRERMVGLQENHKAGPFTGYTYTIPVSRMKEDPELQVFLEEKGVWKVFMGNNTCALTFMAGPDQYAIQLIMSEPSASHSWSKPIDLAPVVANFDDYDERVKRLLRLGTQAVETRHVIQEHLEDWFSDDGHVVLLGDAAHNLNPGTSHGSALAMEDAAVLGSLFSRLRTRDPDEILQLLAAYQEIREGRCVEVTRTEYETVAFSVLPKDNPMRVERDAGFAASRQMKVLDWENLDDPFLQRIWEQFKCSFGYEAYDAADDWWVDWGIMRERMKASSMAVSDGSGSSPKDMTFSFSQSLDPTLDPLSTSP</sequence>
<keyword evidence="3" id="KW-0274">FAD</keyword>
<dbReference type="InterPro" id="IPR050493">
    <property type="entry name" value="FAD-dep_Monooxygenase_BioMet"/>
</dbReference>
<dbReference type="InterPro" id="IPR036188">
    <property type="entry name" value="FAD/NAD-bd_sf"/>
</dbReference>
<dbReference type="OrthoDB" id="1878542at2759"/>
<accession>A0A9Q5HQ84</accession>
<evidence type="ECO:0000256" key="4">
    <source>
        <dbReference type="ARBA" id="ARBA00023002"/>
    </source>
</evidence>
<evidence type="ECO:0000313" key="9">
    <source>
        <dbReference type="Proteomes" id="UP000757232"/>
    </source>
</evidence>
<evidence type="ECO:0000256" key="5">
    <source>
        <dbReference type="ARBA" id="ARBA00023033"/>
    </source>
</evidence>
<proteinExistence type="inferred from homology"/>
<keyword evidence="2" id="KW-0285">Flavoprotein</keyword>
<evidence type="ECO:0000259" key="7">
    <source>
        <dbReference type="Pfam" id="PF01494"/>
    </source>
</evidence>
<protein>
    <submittedName>
        <fullName evidence="8">FAD/NAD-binding domain-containing protein</fullName>
    </submittedName>
</protein>
<dbReference type="PRINTS" id="PR00420">
    <property type="entry name" value="RNGMNOXGNASE"/>
</dbReference>
<dbReference type="InterPro" id="IPR002938">
    <property type="entry name" value="FAD-bd"/>
</dbReference>
<comment type="caution">
    <text evidence="8">The sequence shown here is derived from an EMBL/GenBank/DDBJ whole genome shotgun (WGS) entry which is preliminary data.</text>
</comment>
<dbReference type="GO" id="GO:0071949">
    <property type="term" value="F:FAD binding"/>
    <property type="evidence" value="ECO:0007669"/>
    <property type="project" value="InterPro"/>
</dbReference>
<dbReference type="PANTHER" id="PTHR13789">
    <property type="entry name" value="MONOOXYGENASE"/>
    <property type="match status" value="1"/>
</dbReference>
<name>A0A9Q5HQ84_SANBA</name>
<reference evidence="8" key="1">
    <citation type="submission" date="2016-06" db="EMBL/GenBank/DDBJ databases">
        <title>Draft Genome sequence of the fungus Inonotus baumii.</title>
        <authorList>
            <person name="Zhu H."/>
            <person name="Lin W."/>
        </authorList>
    </citation>
    <scope>NUCLEOTIDE SEQUENCE</scope>
    <source>
        <strain evidence="8">821</strain>
    </source>
</reference>
<organism evidence="8 9">
    <name type="scientific">Sanghuangporus baumii</name>
    <name type="common">Phellinus baumii</name>
    <dbReference type="NCBI Taxonomy" id="108892"/>
    <lineage>
        <taxon>Eukaryota</taxon>
        <taxon>Fungi</taxon>
        <taxon>Dikarya</taxon>
        <taxon>Basidiomycota</taxon>
        <taxon>Agaricomycotina</taxon>
        <taxon>Agaricomycetes</taxon>
        <taxon>Hymenochaetales</taxon>
        <taxon>Hymenochaetaceae</taxon>
        <taxon>Sanghuangporus</taxon>
    </lineage>
</organism>
<dbReference type="SUPFAM" id="SSF51905">
    <property type="entry name" value="FAD/NAD(P)-binding domain"/>
    <property type="match status" value="1"/>
</dbReference>
<dbReference type="Proteomes" id="UP000757232">
    <property type="component" value="Unassembled WGS sequence"/>
</dbReference>
<dbReference type="Gene3D" id="3.50.50.60">
    <property type="entry name" value="FAD/NAD(P)-binding domain"/>
    <property type="match status" value="1"/>
</dbReference>
<feature type="compositionally biased region" description="Polar residues" evidence="6">
    <location>
        <begin position="471"/>
        <end position="488"/>
    </location>
</feature>
<dbReference type="PROSITE" id="PS51257">
    <property type="entry name" value="PROKAR_LIPOPROTEIN"/>
    <property type="match status" value="1"/>
</dbReference>
<dbReference type="EMBL" id="LNZH02000217">
    <property type="protein sequence ID" value="OCB83946.1"/>
    <property type="molecule type" value="Genomic_DNA"/>
</dbReference>
<evidence type="ECO:0000256" key="6">
    <source>
        <dbReference type="SAM" id="MobiDB-lite"/>
    </source>
</evidence>
<dbReference type="Pfam" id="PF01494">
    <property type="entry name" value="FAD_binding_3"/>
    <property type="match status" value="1"/>
</dbReference>
<evidence type="ECO:0000256" key="1">
    <source>
        <dbReference type="ARBA" id="ARBA00007992"/>
    </source>
</evidence>
<comment type="similarity">
    <text evidence="1">Belongs to the paxM FAD-dependent monooxygenase family.</text>
</comment>
<keyword evidence="5" id="KW-0503">Monooxygenase</keyword>
<feature type="region of interest" description="Disordered" evidence="6">
    <location>
        <begin position="457"/>
        <end position="488"/>
    </location>
</feature>
<dbReference type="PANTHER" id="PTHR13789:SF147">
    <property type="entry name" value="PUTATIVE (AFU_ORTHOLOGUE AFUA_2G01950)-RELATED"/>
    <property type="match status" value="1"/>
</dbReference>
<keyword evidence="9" id="KW-1185">Reference proteome</keyword>
<keyword evidence="4" id="KW-0560">Oxidoreductase</keyword>
<feature type="domain" description="FAD-binding" evidence="7">
    <location>
        <begin position="22"/>
        <end position="370"/>
    </location>
</feature>
<evidence type="ECO:0000256" key="3">
    <source>
        <dbReference type="ARBA" id="ARBA00022827"/>
    </source>
</evidence>
<dbReference type="AlphaFoldDB" id="A0A9Q5HQ84"/>
<dbReference type="GO" id="GO:0004497">
    <property type="term" value="F:monooxygenase activity"/>
    <property type="evidence" value="ECO:0007669"/>
    <property type="project" value="UniProtKB-KW"/>
</dbReference>
<evidence type="ECO:0000256" key="2">
    <source>
        <dbReference type="ARBA" id="ARBA00022630"/>
    </source>
</evidence>
<evidence type="ECO:0000313" key="8">
    <source>
        <dbReference type="EMBL" id="OCB83946.1"/>
    </source>
</evidence>